<dbReference type="Pfam" id="PF14014">
    <property type="entry name" value="DUF4230"/>
    <property type="match status" value="1"/>
</dbReference>
<organism evidence="2 3">
    <name type="scientific">Planococcus lenghuensis</name>
    <dbReference type="NCBI Taxonomy" id="2213202"/>
    <lineage>
        <taxon>Bacteria</taxon>
        <taxon>Bacillati</taxon>
        <taxon>Bacillota</taxon>
        <taxon>Bacilli</taxon>
        <taxon>Bacillales</taxon>
        <taxon>Caryophanaceae</taxon>
        <taxon>Planococcus</taxon>
    </lineage>
</organism>
<dbReference type="AlphaFoldDB" id="A0A1Q2L1N8"/>
<dbReference type="InterPro" id="IPR025324">
    <property type="entry name" value="DUF4230"/>
</dbReference>
<sequence length="233" mass="26376">MSDDERYKEIERQLNEVKDREKEGRRGRPKSSWRNWIFLISVLIVLLAAALPFGVFWYLQSGNTFQESQSSIVERLQDLNELSTAEAYTKVIIEQDDNQLFGRDIGFDVPGTDRQLLVVIPGKVRAGVDFSSIAADDITVDEEAQTAILLLPEPKLLGEPELMLKDIKIYSHEGMFRGDPDLSEAYTLAEEAQKLMKKEAEAQGVLQLAEDNASRSVRDMFGLVGYDVTVRFK</sequence>
<keyword evidence="1" id="KW-1133">Transmembrane helix</keyword>
<gene>
    <name evidence="2" type="ORF">B0X71_15325</name>
</gene>
<keyword evidence="1" id="KW-0812">Transmembrane</keyword>
<keyword evidence="3" id="KW-1185">Reference proteome</keyword>
<name>A0A1Q2L1N8_9BACL</name>
<dbReference type="OrthoDB" id="152992at2"/>
<keyword evidence="1" id="KW-0472">Membrane</keyword>
<reference evidence="2 3" key="1">
    <citation type="submission" date="2017-02" db="EMBL/GenBank/DDBJ databases">
        <title>The complete genomic sequence of a novel cold adapted crude oil-degrading bacterium Planococcus qaidamina Y42.</title>
        <authorList>
            <person name="Yang R."/>
        </authorList>
    </citation>
    <scope>NUCLEOTIDE SEQUENCE [LARGE SCALE GENOMIC DNA]</scope>
    <source>
        <strain evidence="2 3">Y42</strain>
    </source>
</reference>
<dbReference type="Proteomes" id="UP000188184">
    <property type="component" value="Chromosome"/>
</dbReference>
<protein>
    <recommendedName>
        <fullName evidence="4">DUF4230 domain-containing protein</fullName>
    </recommendedName>
</protein>
<proteinExistence type="predicted"/>
<evidence type="ECO:0008006" key="4">
    <source>
        <dbReference type="Google" id="ProtNLM"/>
    </source>
</evidence>
<accession>A0A1Q2L1N8</accession>
<feature type="transmembrane region" description="Helical" evidence="1">
    <location>
        <begin position="36"/>
        <end position="59"/>
    </location>
</feature>
<dbReference type="RefSeq" id="WP_077590224.1">
    <property type="nucleotide sequence ID" value="NZ_CP019640.1"/>
</dbReference>
<dbReference type="EMBL" id="CP019640">
    <property type="protein sequence ID" value="AQQ54333.1"/>
    <property type="molecule type" value="Genomic_DNA"/>
</dbReference>
<evidence type="ECO:0000313" key="3">
    <source>
        <dbReference type="Proteomes" id="UP000188184"/>
    </source>
</evidence>
<evidence type="ECO:0000313" key="2">
    <source>
        <dbReference type="EMBL" id="AQQ54333.1"/>
    </source>
</evidence>
<evidence type="ECO:0000256" key="1">
    <source>
        <dbReference type="SAM" id="Phobius"/>
    </source>
</evidence>
<dbReference type="KEGG" id="pmar:B0X71_15325"/>